<dbReference type="EMBL" id="ML975195">
    <property type="protein sequence ID" value="KAF1807974.1"/>
    <property type="molecule type" value="Genomic_DNA"/>
</dbReference>
<dbReference type="OrthoDB" id="18996at2759"/>
<reference evidence="2 4" key="1">
    <citation type="submission" date="2020-01" db="EMBL/GenBank/DDBJ databases">
        <authorList>
            <consortium name="DOE Joint Genome Institute"/>
            <person name="Haridas S."/>
            <person name="Albert R."/>
            <person name="Binder M."/>
            <person name="Bloem J."/>
            <person name="Labutti K."/>
            <person name="Salamov A."/>
            <person name="Andreopoulos B."/>
            <person name="Baker S.E."/>
            <person name="Barry K."/>
            <person name="Bills G."/>
            <person name="Bluhm B.H."/>
            <person name="Cannon C."/>
            <person name="Castanera R."/>
            <person name="Culley D.E."/>
            <person name="Daum C."/>
            <person name="Ezra D."/>
            <person name="Gonzalez J.B."/>
            <person name="Henrissat B."/>
            <person name="Kuo A."/>
            <person name="Liang C."/>
            <person name="Lipzen A."/>
            <person name="Lutzoni F."/>
            <person name="Magnuson J."/>
            <person name="Mondo S."/>
            <person name="Nolan M."/>
            <person name="Ohm R."/>
            <person name="Pangilinan J."/>
            <person name="Park H.-J."/>
            <person name="Ramirez L."/>
            <person name="Alfaro M."/>
            <person name="Sun H."/>
            <person name="Tritt A."/>
            <person name="Yoshinaga Y."/>
            <person name="Zwiers L.-H."/>
            <person name="Turgeon B.G."/>
            <person name="Goodwin S.B."/>
            <person name="Spatafora J.W."/>
            <person name="Crous P.W."/>
            <person name="Grigoriev I.V."/>
        </authorList>
    </citation>
    <scope>NUCLEOTIDE SEQUENCE</scope>
    <source>
        <strain evidence="2 4">CBS 781.70</strain>
    </source>
</reference>
<dbReference type="Pfam" id="PF04248">
    <property type="entry name" value="NTP_transf_9"/>
    <property type="match status" value="2"/>
</dbReference>
<dbReference type="RefSeq" id="XP_033529605.1">
    <property type="nucleotide sequence ID" value="XM_033677817.1"/>
</dbReference>
<keyword evidence="3" id="KW-1185">Reference proteome</keyword>
<sequence length="291" mass="33446">MAVSSDPAWDKILVLAGKLLDDGPLKVIPSTRRIRVHYNNTLVFDTIRALQVWEHENYPYYYVPREDIIKRPTKLVLEKSQGIKDSSGDLGAFRGTLSVTEGDVKKVTNHAVIFTMRNMLEGGKLDYVRLPFNEMEKWYEEDLPIYIHPKDPFKRVDLLPSTRKIEVRYHGTLLASTNYSVHVLETSLPTRYYLPLHSLTSTTTLRPSTLVTGCPYKGEASWYHVVATAPPGEELEFEIGRRGWEKKDFVWSYKRPTLESTAIAGMICFFNEKVDIFINGVREQQPITKFS</sequence>
<reference evidence="4" key="3">
    <citation type="submission" date="2025-04" db="UniProtKB">
        <authorList>
            <consortium name="RefSeq"/>
        </authorList>
    </citation>
    <scope>IDENTIFICATION</scope>
    <source>
        <strain evidence="4">CBS 781.70</strain>
    </source>
</reference>
<gene>
    <name evidence="2 4" type="ORF">P152DRAFT_444687</name>
</gene>
<dbReference type="InterPro" id="IPR038694">
    <property type="entry name" value="DUF427_sf"/>
</dbReference>
<feature type="domain" description="DUF427" evidence="1">
    <location>
        <begin position="34"/>
        <end position="71"/>
    </location>
</feature>
<evidence type="ECO:0000313" key="4">
    <source>
        <dbReference type="RefSeq" id="XP_033529605.1"/>
    </source>
</evidence>
<dbReference type="PANTHER" id="PTHR34310">
    <property type="entry name" value="DUF427 DOMAIN PROTEIN (AFU_ORTHOLOGUE AFUA_3G02220)"/>
    <property type="match status" value="1"/>
</dbReference>
<name>A0A6G1FQ90_9PEZI</name>
<evidence type="ECO:0000313" key="2">
    <source>
        <dbReference type="EMBL" id="KAF1807974.1"/>
    </source>
</evidence>
<evidence type="ECO:0000259" key="1">
    <source>
        <dbReference type="Pfam" id="PF04248"/>
    </source>
</evidence>
<dbReference type="PANTHER" id="PTHR34310:SF9">
    <property type="entry name" value="BLR5716 PROTEIN"/>
    <property type="match status" value="1"/>
</dbReference>
<organism evidence="2">
    <name type="scientific">Eremomyces bilateralis CBS 781.70</name>
    <dbReference type="NCBI Taxonomy" id="1392243"/>
    <lineage>
        <taxon>Eukaryota</taxon>
        <taxon>Fungi</taxon>
        <taxon>Dikarya</taxon>
        <taxon>Ascomycota</taxon>
        <taxon>Pezizomycotina</taxon>
        <taxon>Dothideomycetes</taxon>
        <taxon>Dothideomycetes incertae sedis</taxon>
        <taxon>Eremomycetales</taxon>
        <taxon>Eremomycetaceae</taxon>
        <taxon>Eremomyces</taxon>
    </lineage>
</organism>
<dbReference type="AlphaFoldDB" id="A0A6G1FQ90"/>
<evidence type="ECO:0000313" key="3">
    <source>
        <dbReference type="Proteomes" id="UP000504638"/>
    </source>
</evidence>
<dbReference type="InterPro" id="IPR007361">
    <property type="entry name" value="DUF427"/>
</dbReference>
<dbReference type="Proteomes" id="UP000504638">
    <property type="component" value="Unplaced"/>
</dbReference>
<dbReference type="GeneID" id="54418387"/>
<accession>A0A6G1FQ90</accession>
<protein>
    <submittedName>
        <fullName evidence="2 4">DUF427-domain-containing protein</fullName>
    </submittedName>
</protein>
<feature type="domain" description="DUF427" evidence="1">
    <location>
        <begin position="165"/>
        <end position="272"/>
    </location>
</feature>
<dbReference type="Gene3D" id="2.170.150.40">
    <property type="entry name" value="Domain of unknown function (DUF427)"/>
    <property type="match status" value="2"/>
</dbReference>
<proteinExistence type="predicted"/>
<reference evidence="4" key="2">
    <citation type="submission" date="2020-04" db="EMBL/GenBank/DDBJ databases">
        <authorList>
            <consortium name="NCBI Genome Project"/>
        </authorList>
    </citation>
    <scope>NUCLEOTIDE SEQUENCE</scope>
    <source>
        <strain evidence="4">CBS 781.70</strain>
    </source>
</reference>